<feature type="domain" description="HTH araC/xylS-type" evidence="4">
    <location>
        <begin position="186"/>
        <end position="284"/>
    </location>
</feature>
<dbReference type="InterPro" id="IPR009057">
    <property type="entry name" value="Homeodomain-like_sf"/>
</dbReference>
<evidence type="ECO:0000256" key="2">
    <source>
        <dbReference type="ARBA" id="ARBA00023125"/>
    </source>
</evidence>
<dbReference type="SMART" id="SM00342">
    <property type="entry name" value="HTH_ARAC"/>
    <property type="match status" value="1"/>
</dbReference>
<dbReference type="Pfam" id="PF12833">
    <property type="entry name" value="HTH_18"/>
    <property type="match status" value="1"/>
</dbReference>
<dbReference type="SUPFAM" id="SSF51215">
    <property type="entry name" value="Regulatory protein AraC"/>
    <property type="match status" value="1"/>
</dbReference>
<gene>
    <name evidence="5" type="ORF">ACFFK0_06740</name>
</gene>
<dbReference type="PROSITE" id="PS00041">
    <property type="entry name" value="HTH_ARAC_FAMILY_1"/>
    <property type="match status" value="1"/>
</dbReference>
<dbReference type="Gene3D" id="1.10.10.60">
    <property type="entry name" value="Homeodomain-like"/>
    <property type="match status" value="2"/>
</dbReference>
<dbReference type="InterPro" id="IPR020449">
    <property type="entry name" value="Tscrpt_reg_AraC-type_HTH"/>
</dbReference>
<keyword evidence="6" id="KW-1185">Reference proteome</keyword>
<evidence type="ECO:0000259" key="4">
    <source>
        <dbReference type="PROSITE" id="PS01124"/>
    </source>
</evidence>
<accession>A0ABV6DHN0</accession>
<dbReference type="InterPro" id="IPR018062">
    <property type="entry name" value="HTH_AraC-typ_CS"/>
</dbReference>
<evidence type="ECO:0000313" key="5">
    <source>
        <dbReference type="EMBL" id="MFC0212155.1"/>
    </source>
</evidence>
<name>A0ABV6DHN0_9BACL</name>
<evidence type="ECO:0000256" key="1">
    <source>
        <dbReference type="ARBA" id="ARBA00023015"/>
    </source>
</evidence>
<sequence length="288" mass="32990">MSVIRFIAPPLPHYIASGFGLFRPGQKHLNRKAFGVFDLLVVQSGCLYIGEEDRHYEAQAGHAVLLRPDLHHYPTQGCETDTWVFWLHFDTGGEWSGEKEDAPAAYGDGVFDALHVQPFAMLLPQFVRLLQPGAMYEKLRQLNELERHAHNDWARWRCQLLFAQVLELLNASLDLDPVLPGANIADRAASYLRQHYQEDITAEVLGDALNFHPVYIARCMQKEFGCSPFDYLLRYRLAQAKRLLQQTDLPVARIAEETGFRQPSYFSSIFAKHEGLSPRAYRRRFSGQ</sequence>
<dbReference type="InterPro" id="IPR018060">
    <property type="entry name" value="HTH_AraC"/>
</dbReference>
<keyword evidence="3" id="KW-0804">Transcription</keyword>
<dbReference type="PRINTS" id="PR00032">
    <property type="entry name" value="HTHARAC"/>
</dbReference>
<dbReference type="PANTHER" id="PTHR43280:SF30">
    <property type="entry name" value="MMSAB OPERON REGULATORY PROTEIN"/>
    <property type="match status" value="1"/>
</dbReference>
<dbReference type="SUPFAM" id="SSF46689">
    <property type="entry name" value="Homeodomain-like"/>
    <property type="match status" value="2"/>
</dbReference>
<keyword evidence="2" id="KW-0238">DNA-binding</keyword>
<proteinExistence type="predicted"/>
<comment type="caution">
    <text evidence="5">The sequence shown here is derived from an EMBL/GenBank/DDBJ whole genome shotgun (WGS) entry which is preliminary data.</text>
</comment>
<protein>
    <submittedName>
        <fullName evidence="5">Helix-turn-helix transcriptional regulator</fullName>
    </submittedName>
</protein>
<dbReference type="Proteomes" id="UP001589776">
    <property type="component" value="Unassembled WGS sequence"/>
</dbReference>
<dbReference type="PROSITE" id="PS01124">
    <property type="entry name" value="HTH_ARAC_FAMILY_2"/>
    <property type="match status" value="1"/>
</dbReference>
<organism evidence="5 6">
    <name type="scientific">Paenibacillus chartarius</name>
    <dbReference type="NCBI Taxonomy" id="747481"/>
    <lineage>
        <taxon>Bacteria</taxon>
        <taxon>Bacillati</taxon>
        <taxon>Bacillota</taxon>
        <taxon>Bacilli</taxon>
        <taxon>Bacillales</taxon>
        <taxon>Paenibacillaceae</taxon>
        <taxon>Paenibacillus</taxon>
    </lineage>
</organism>
<reference evidence="5 6" key="1">
    <citation type="submission" date="2024-09" db="EMBL/GenBank/DDBJ databases">
        <authorList>
            <person name="Sun Q."/>
            <person name="Mori K."/>
        </authorList>
    </citation>
    <scope>NUCLEOTIDE SEQUENCE [LARGE SCALE GENOMIC DNA]</scope>
    <source>
        <strain evidence="5 6">CCM 7759</strain>
    </source>
</reference>
<evidence type="ECO:0000256" key="3">
    <source>
        <dbReference type="ARBA" id="ARBA00023163"/>
    </source>
</evidence>
<keyword evidence="1" id="KW-0805">Transcription regulation</keyword>
<dbReference type="PANTHER" id="PTHR43280">
    <property type="entry name" value="ARAC-FAMILY TRANSCRIPTIONAL REGULATOR"/>
    <property type="match status" value="1"/>
</dbReference>
<dbReference type="InterPro" id="IPR037923">
    <property type="entry name" value="HTH-like"/>
</dbReference>
<dbReference type="RefSeq" id="WP_377469258.1">
    <property type="nucleotide sequence ID" value="NZ_JBHLWN010000027.1"/>
</dbReference>
<evidence type="ECO:0000313" key="6">
    <source>
        <dbReference type="Proteomes" id="UP001589776"/>
    </source>
</evidence>
<dbReference type="EMBL" id="JBHLWN010000027">
    <property type="protein sequence ID" value="MFC0212155.1"/>
    <property type="molecule type" value="Genomic_DNA"/>
</dbReference>